<evidence type="ECO:0000313" key="8">
    <source>
        <dbReference type="EMBL" id="MBF9067112.1"/>
    </source>
</evidence>
<dbReference type="PANTHER" id="PTHR43429:SF3">
    <property type="entry name" value="NITRITE REDUCTASE [NAD(P)H]"/>
    <property type="match status" value="1"/>
</dbReference>
<dbReference type="InterPro" id="IPR041575">
    <property type="entry name" value="Rubredoxin_C"/>
</dbReference>
<dbReference type="InterPro" id="IPR016156">
    <property type="entry name" value="FAD/NAD-linked_Rdtase_dimer_sf"/>
</dbReference>
<dbReference type="Pfam" id="PF07992">
    <property type="entry name" value="Pyr_redox_2"/>
    <property type="match status" value="1"/>
</dbReference>
<dbReference type="PRINTS" id="PR00411">
    <property type="entry name" value="PNDRDTASEI"/>
</dbReference>
<comment type="cofactor">
    <cofactor evidence="1">
        <name>FAD</name>
        <dbReference type="ChEBI" id="CHEBI:57692"/>
    </cofactor>
</comment>
<dbReference type="Gene3D" id="3.30.390.30">
    <property type="match status" value="1"/>
</dbReference>
<evidence type="ECO:0000259" key="6">
    <source>
        <dbReference type="Pfam" id="PF07992"/>
    </source>
</evidence>
<name>A0A931F9Y8_9ACTN</name>
<dbReference type="EMBL" id="JADPRT010000001">
    <property type="protein sequence ID" value="MBF9067112.1"/>
    <property type="molecule type" value="Genomic_DNA"/>
</dbReference>
<dbReference type="InterPro" id="IPR023753">
    <property type="entry name" value="FAD/NAD-binding_dom"/>
</dbReference>
<keyword evidence="3" id="KW-0274">FAD</keyword>
<dbReference type="AlphaFoldDB" id="A0A931F9Y8"/>
<dbReference type="PANTHER" id="PTHR43429">
    <property type="entry name" value="PYRIDINE NUCLEOTIDE-DISULFIDE OXIDOREDUCTASE DOMAIN-CONTAINING"/>
    <property type="match status" value="1"/>
</dbReference>
<accession>A0A931F9Y8</accession>
<feature type="domain" description="NADH-rubredoxin oxidoreductase C-terminal" evidence="7">
    <location>
        <begin position="332"/>
        <end position="383"/>
    </location>
</feature>
<evidence type="ECO:0000259" key="5">
    <source>
        <dbReference type="Pfam" id="PF04324"/>
    </source>
</evidence>
<keyword evidence="9" id="KW-1185">Reference proteome</keyword>
<proteinExistence type="predicted"/>
<dbReference type="Proteomes" id="UP000657385">
    <property type="component" value="Unassembled WGS sequence"/>
</dbReference>
<feature type="region of interest" description="Disordered" evidence="4">
    <location>
        <begin position="299"/>
        <end position="327"/>
    </location>
</feature>
<organism evidence="8 9">
    <name type="scientific">Streptacidiphilus fuscans</name>
    <dbReference type="NCBI Taxonomy" id="2789292"/>
    <lineage>
        <taxon>Bacteria</taxon>
        <taxon>Bacillati</taxon>
        <taxon>Actinomycetota</taxon>
        <taxon>Actinomycetes</taxon>
        <taxon>Kitasatosporales</taxon>
        <taxon>Streptomycetaceae</taxon>
        <taxon>Streptacidiphilus</taxon>
    </lineage>
</organism>
<dbReference type="InterPro" id="IPR050260">
    <property type="entry name" value="FAD-bd_OxRdtase"/>
</dbReference>
<comment type="caution">
    <text evidence="8">The sequence shown here is derived from an EMBL/GenBank/DDBJ whole genome shotgun (WGS) entry which is preliminary data.</text>
</comment>
<dbReference type="PRINTS" id="PR00368">
    <property type="entry name" value="FADPNR"/>
</dbReference>
<dbReference type="SUPFAM" id="SSF51905">
    <property type="entry name" value="FAD/NAD(P)-binding domain"/>
    <property type="match status" value="1"/>
</dbReference>
<evidence type="ECO:0000256" key="3">
    <source>
        <dbReference type="ARBA" id="ARBA00022827"/>
    </source>
</evidence>
<dbReference type="InterPro" id="IPR036188">
    <property type="entry name" value="FAD/NAD-bd_sf"/>
</dbReference>
<feature type="domain" description="BFD-like [2Fe-2S]-binding" evidence="5">
    <location>
        <begin position="443"/>
        <end position="491"/>
    </location>
</feature>
<reference evidence="8" key="1">
    <citation type="submission" date="2020-11" db="EMBL/GenBank/DDBJ databases">
        <title>Isolation and identification of active actinomycetes.</title>
        <authorList>
            <person name="Yu B."/>
        </authorList>
    </citation>
    <scope>NUCLEOTIDE SEQUENCE</scope>
    <source>
        <strain evidence="8">NEAU-YB345</strain>
    </source>
</reference>
<evidence type="ECO:0000256" key="1">
    <source>
        <dbReference type="ARBA" id="ARBA00001974"/>
    </source>
</evidence>
<dbReference type="GO" id="GO:0016491">
    <property type="term" value="F:oxidoreductase activity"/>
    <property type="evidence" value="ECO:0007669"/>
    <property type="project" value="InterPro"/>
</dbReference>
<dbReference type="InterPro" id="IPR007419">
    <property type="entry name" value="BFD-like_2Fe2S-bd_dom"/>
</dbReference>
<evidence type="ECO:0000313" key="9">
    <source>
        <dbReference type="Proteomes" id="UP000657385"/>
    </source>
</evidence>
<dbReference type="Pfam" id="PF18267">
    <property type="entry name" value="Rubredoxin_C"/>
    <property type="match status" value="1"/>
</dbReference>
<sequence>MAGVRVAGELLRREPGARVTVLGAEPGVAYNRTLLTDLLAGSVGEPDLELVGEVPEQARVWSGTAAVGVDRTRRVVVDSRGGVHGYDVLVLATGAAAQVPGIAGLRGAGGALRRNVAVLQSLADCRRIVELARPGARAVVVGGGLLGLEVARALVARGLGVRVLHGAGVVMNRQLDAGASAVLVDQLAGLGVSVELDCQVVAATADADAAGDGVSGVELADGRRVECDLLVVACGTRPETGLARAAGLPVDVGVLVGEGMVTADPRVYAIGDCAQTDGVVTGLVAEAWEHARIAADAIAGPAPDDAETGPLGDSADRDRGGRASGARVSAPTRLKAEGVELTVMGASNAPDGPGVVTFADRERGLYRRIVLREGRIAGATVLGGEPSDALAVLEHYSSRSPVTREQAALLLRPAEAASGADRAAPVDAPSAPTAVAGLDRGVVVCYCNDVSCGRILDARDAGADTVAAIARRTRATTGCGICRSKVQALLTAGQPVTAPA</sequence>
<evidence type="ECO:0000256" key="2">
    <source>
        <dbReference type="ARBA" id="ARBA00022630"/>
    </source>
</evidence>
<feature type="domain" description="FAD/NAD(P)-binding" evidence="6">
    <location>
        <begin position="1"/>
        <end position="286"/>
    </location>
</feature>
<dbReference type="Gene3D" id="1.10.10.1100">
    <property type="entry name" value="BFD-like [2Fe-2S]-binding domain"/>
    <property type="match status" value="1"/>
</dbReference>
<evidence type="ECO:0000259" key="7">
    <source>
        <dbReference type="Pfam" id="PF18267"/>
    </source>
</evidence>
<keyword evidence="2" id="KW-0285">Flavoprotein</keyword>
<protein>
    <submittedName>
        <fullName evidence="8">NAD(P)/FAD-dependent oxidoreductase</fullName>
    </submittedName>
</protein>
<dbReference type="Gene3D" id="3.50.50.60">
    <property type="entry name" value="FAD/NAD(P)-binding domain"/>
    <property type="match status" value="2"/>
</dbReference>
<dbReference type="InterPro" id="IPR041854">
    <property type="entry name" value="BFD-like_2Fe2S-bd_dom_sf"/>
</dbReference>
<evidence type="ECO:0000256" key="4">
    <source>
        <dbReference type="SAM" id="MobiDB-lite"/>
    </source>
</evidence>
<dbReference type="Pfam" id="PF04324">
    <property type="entry name" value="Fer2_BFD"/>
    <property type="match status" value="1"/>
</dbReference>
<gene>
    <name evidence="8" type="ORF">I2501_03530</name>
</gene>